<evidence type="ECO:0000259" key="1">
    <source>
        <dbReference type="Pfam" id="PF09350"/>
    </source>
</evidence>
<dbReference type="EMBL" id="SZPQ01000048">
    <property type="protein sequence ID" value="TKI03283.1"/>
    <property type="molecule type" value="Genomic_DNA"/>
</dbReference>
<dbReference type="InterPro" id="IPR018961">
    <property type="entry name" value="DnaJ_homolog_subfam-C_membr-28"/>
</dbReference>
<sequence length="126" mass="14472">MGMVDEWAERHIQQAQQNGDFDDLPGYGKPLQLDDDSAVPEDLRAGYRLLKNAGYLPQELQDRKDALQLADMLRSLDRDSGVYAETSSRFRLLELKLRQAGVNTEFLYHDYQQRLERHFAASGKGQ</sequence>
<dbReference type="Pfam" id="PF09350">
    <property type="entry name" value="DJC28_CD"/>
    <property type="match status" value="1"/>
</dbReference>
<dbReference type="Proteomes" id="UP000305202">
    <property type="component" value="Unassembled WGS sequence"/>
</dbReference>
<protein>
    <submittedName>
        <fullName evidence="2">DUF1992 domain-containing protein</fullName>
    </submittedName>
</protein>
<accession>A0ABY2SFX7</accession>
<proteinExistence type="predicted"/>
<comment type="caution">
    <text evidence="2">The sequence shown here is derived from an EMBL/GenBank/DDBJ whole genome shotgun (WGS) entry which is preliminary data.</text>
</comment>
<keyword evidence="3" id="KW-1185">Reference proteome</keyword>
<dbReference type="PANTHER" id="PTHR39158">
    <property type="entry name" value="OS08G0560600 PROTEIN"/>
    <property type="match status" value="1"/>
</dbReference>
<name>A0ABY2SFX7_9HYPH</name>
<dbReference type="InterPro" id="IPR052573">
    <property type="entry name" value="DnaJ_C_subfamily_28"/>
</dbReference>
<dbReference type="PANTHER" id="PTHR39158:SF1">
    <property type="entry name" value="DNAJ HOMOLOG SUBFAMILY C MEMBER 28"/>
    <property type="match status" value="1"/>
</dbReference>
<feature type="domain" description="DnaJ homologue subfamily C member 28 conserved" evidence="1">
    <location>
        <begin position="7"/>
        <end position="74"/>
    </location>
</feature>
<dbReference type="NCBIfam" id="NF007572">
    <property type="entry name" value="PRK10203.1"/>
    <property type="match status" value="1"/>
</dbReference>
<reference evidence="2 3" key="1">
    <citation type="submission" date="2019-04" db="EMBL/GenBank/DDBJ databases">
        <authorList>
            <person name="Li M."/>
            <person name="Gao C."/>
        </authorList>
    </citation>
    <scope>NUCLEOTIDE SEQUENCE [LARGE SCALE GENOMIC DNA]</scope>
    <source>
        <strain evidence="2 3">BGMRC 2031</strain>
    </source>
</reference>
<gene>
    <name evidence="2" type="ORF">FCN80_22180</name>
</gene>
<evidence type="ECO:0000313" key="3">
    <source>
        <dbReference type="Proteomes" id="UP000305202"/>
    </source>
</evidence>
<evidence type="ECO:0000313" key="2">
    <source>
        <dbReference type="EMBL" id="TKI03283.1"/>
    </source>
</evidence>
<organism evidence="2 3">
    <name type="scientific">Martelella alba</name>
    <dbReference type="NCBI Taxonomy" id="2590451"/>
    <lineage>
        <taxon>Bacteria</taxon>
        <taxon>Pseudomonadati</taxon>
        <taxon>Pseudomonadota</taxon>
        <taxon>Alphaproteobacteria</taxon>
        <taxon>Hyphomicrobiales</taxon>
        <taxon>Aurantimonadaceae</taxon>
        <taxon>Martelella</taxon>
    </lineage>
</organism>